<feature type="compositionally biased region" description="Polar residues" evidence="5">
    <location>
        <begin position="474"/>
        <end position="486"/>
    </location>
</feature>
<dbReference type="GO" id="GO:0000978">
    <property type="term" value="F:RNA polymerase II cis-regulatory region sequence-specific DNA binding"/>
    <property type="evidence" value="ECO:0007669"/>
    <property type="project" value="TreeGrafter"/>
</dbReference>
<dbReference type="eggNOG" id="KOG0048">
    <property type="taxonomic scope" value="Eukaryota"/>
</dbReference>
<feature type="region of interest" description="Disordered" evidence="5">
    <location>
        <begin position="458"/>
        <end position="493"/>
    </location>
</feature>
<keyword evidence="14" id="KW-1185">Reference proteome</keyword>
<evidence type="ECO:0000256" key="5">
    <source>
        <dbReference type="SAM" id="MobiDB-lite"/>
    </source>
</evidence>
<dbReference type="Pfam" id="PF00249">
    <property type="entry name" value="Myb_DNA-binding"/>
    <property type="match status" value="2"/>
</dbReference>
<feature type="region of interest" description="Disordered" evidence="5">
    <location>
        <begin position="684"/>
        <end position="711"/>
    </location>
</feature>
<evidence type="ECO:0000313" key="13">
    <source>
        <dbReference type="Proteomes" id="UP000195871"/>
    </source>
</evidence>
<evidence type="ECO:0000259" key="8">
    <source>
        <dbReference type="PROSITE" id="PS51294"/>
    </source>
</evidence>
<feature type="compositionally biased region" description="Polar residues" evidence="5">
    <location>
        <begin position="510"/>
        <end position="528"/>
    </location>
</feature>
<gene>
    <name evidence="9" type="ORF">C5L36_0A04140</name>
    <name evidence="11" type="ORF">CAS74_001622</name>
    <name evidence="10" type="ORF">JL09_g4067</name>
</gene>
<feature type="domain" description="Myb-like" evidence="6">
    <location>
        <begin position="118"/>
        <end position="168"/>
    </location>
</feature>
<name>A0A099NW07_PICKU</name>
<dbReference type="HOGENOM" id="CLU_021117_1_0_1"/>
<dbReference type="PROSITE" id="PS50090">
    <property type="entry name" value="MYB_LIKE"/>
    <property type="match status" value="3"/>
</dbReference>
<dbReference type="AlphaFoldDB" id="A0A099NW07"/>
<dbReference type="GO" id="GO:0019185">
    <property type="term" value="C:snRNA-activating protein complex"/>
    <property type="evidence" value="ECO:0007669"/>
    <property type="project" value="TreeGrafter"/>
</dbReference>
<dbReference type="PROSITE" id="PS51293">
    <property type="entry name" value="SANT"/>
    <property type="match status" value="1"/>
</dbReference>
<protein>
    <recommendedName>
        <fullName evidence="15">Myb-like DNA-binding protein BAS1</fullName>
    </recommendedName>
</protein>
<reference evidence="12" key="1">
    <citation type="journal article" date="2014" name="Microb. Cell Fact.">
        <title>Exploiting Issatchenkia orientalis SD108 for succinic acid production.</title>
        <authorList>
            <person name="Xiao H."/>
            <person name="Shao Z."/>
            <person name="Jiang Y."/>
            <person name="Dole S."/>
            <person name="Zhao H."/>
        </authorList>
    </citation>
    <scope>NUCLEOTIDE SEQUENCE [LARGE SCALE GENOMIC DNA]</scope>
    <source>
        <strain evidence="12">SD108</strain>
    </source>
</reference>
<evidence type="ECO:0000259" key="6">
    <source>
        <dbReference type="PROSITE" id="PS50090"/>
    </source>
</evidence>
<keyword evidence="1" id="KW-0805">Transcription regulation</keyword>
<dbReference type="InterPro" id="IPR001005">
    <property type="entry name" value="SANT/Myb"/>
</dbReference>
<dbReference type="SUPFAM" id="SSF46689">
    <property type="entry name" value="Homeodomain-like"/>
    <property type="match status" value="2"/>
</dbReference>
<keyword evidence="3" id="KW-0804">Transcription</keyword>
<accession>A0A099NW07</accession>
<dbReference type="GO" id="GO:0042795">
    <property type="term" value="P:snRNA transcription by RNA polymerase II"/>
    <property type="evidence" value="ECO:0007669"/>
    <property type="project" value="TreeGrafter"/>
</dbReference>
<evidence type="ECO:0000313" key="14">
    <source>
        <dbReference type="Proteomes" id="UP000249293"/>
    </source>
</evidence>
<dbReference type="GO" id="GO:0042796">
    <property type="term" value="P:snRNA transcription by RNA polymerase III"/>
    <property type="evidence" value="ECO:0007669"/>
    <property type="project" value="TreeGrafter"/>
</dbReference>
<evidence type="ECO:0000313" key="9">
    <source>
        <dbReference type="EMBL" id="AWU73815.1"/>
    </source>
</evidence>
<evidence type="ECO:0000313" key="11">
    <source>
        <dbReference type="EMBL" id="OUT23304.1"/>
    </source>
</evidence>
<feature type="domain" description="Myb-like" evidence="6">
    <location>
        <begin position="48"/>
        <end position="117"/>
    </location>
</feature>
<evidence type="ECO:0000256" key="3">
    <source>
        <dbReference type="ARBA" id="ARBA00023163"/>
    </source>
</evidence>
<evidence type="ECO:0000313" key="10">
    <source>
        <dbReference type="EMBL" id="KGK36785.1"/>
    </source>
</evidence>
<dbReference type="PROSITE" id="PS51294">
    <property type="entry name" value="HTH_MYB"/>
    <property type="match status" value="2"/>
</dbReference>
<evidence type="ECO:0008006" key="15">
    <source>
        <dbReference type="Google" id="ProtNLM"/>
    </source>
</evidence>
<feature type="compositionally biased region" description="Low complexity" evidence="5">
    <location>
        <begin position="432"/>
        <end position="444"/>
    </location>
</feature>
<feature type="region of interest" description="Disordered" evidence="5">
    <location>
        <begin position="510"/>
        <end position="559"/>
    </location>
</feature>
<dbReference type="Proteomes" id="UP000249293">
    <property type="component" value="Chromosome 1"/>
</dbReference>
<dbReference type="Proteomes" id="UP000195871">
    <property type="component" value="Unassembled WGS sequence"/>
</dbReference>
<feature type="region of interest" description="Disordered" evidence="5">
    <location>
        <begin position="421"/>
        <end position="444"/>
    </location>
</feature>
<dbReference type="InterPro" id="IPR051575">
    <property type="entry name" value="Myb-like_DNA-bd"/>
</dbReference>
<dbReference type="Proteomes" id="UP000029867">
    <property type="component" value="Unassembled WGS sequence"/>
</dbReference>
<organism evidence="10 12">
    <name type="scientific">Pichia kudriavzevii</name>
    <name type="common">Yeast</name>
    <name type="synonym">Issatchenkia orientalis</name>
    <dbReference type="NCBI Taxonomy" id="4909"/>
    <lineage>
        <taxon>Eukaryota</taxon>
        <taxon>Fungi</taxon>
        <taxon>Dikarya</taxon>
        <taxon>Ascomycota</taxon>
        <taxon>Saccharomycotina</taxon>
        <taxon>Pichiomycetes</taxon>
        <taxon>Pichiales</taxon>
        <taxon>Pichiaceae</taxon>
        <taxon>Pichia</taxon>
    </lineage>
</organism>
<dbReference type="EMBL" id="JQFK01000053">
    <property type="protein sequence ID" value="KGK36785.1"/>
    <property type="molecule type" value="Genomic_DNA"/>
</dbReference>
<evidence type="ECO:0000256" key="2">
    <source>
        <dbReference type="ARBA" id="ARBA00023125"/>
    </source>
</evidence>
<dbReference type="SMART" id="SM00717">
    <property type="entry name" value="SANT"/>
    <property type="match status" value="3"/>
</dbReference>
<feature type="compositionally biased region" description="Low complexity" evidence="5">
    <location>
        <begin position="318"/>
        <end position="329"/>
    </location>
</feature>
<keyword evidence="2" id="KW-0238">DNA-binding</keyword>
<keyword evidence="4" id="KW-0539">Nucleus</keyword>
<dbReference type="EMBL" id="CP028773">
    <property type="protein sequence ID" value="AWU73815.1"/>
    <property type="molecule type" value="Genomic_DNA"/>
</dbReference>
<reference evidence="11 13" key="3">
    <citation type="submission" date="2017-05" db="EMBL/GenBank/DDBJ databases">
        <title>The Genome Sequence of Candida krusei Ckrusei653.</title>
        <authorList>
            <person name="Cuomo C."/>
            <person name="Forche A."/>
            <person name="Young S."/>
            <person name="Abouelleil A."/>
            <person name="Cao P."/>
            <person name="Chapman S."/>
            <person name="Cusick C."/>
            <person name="Shea T."/>
            <person name="Nusbaum C."/>
            <person name="Birren B."/>
        </authorList>
    </citation>
    <scope>NUCLEOTIDE SEQUENCE [LARGE SCALE GENOMIC DNA]</scope>
    <source>
        <strain evidence="11 13">Ckrusei653</strain>
    </source>
</reference>
<evidence type="ECO:0000259" key="7">
    <source>
        <dbReference type="PROSITE" id="PS51293"/>
    </source>
</evidence>
<feature type="domain" description="HTH myb-type" evidence="8">
    <location>
        <begin position="118"/>
        <end position="172"/>
    </location>
</feature>
<feature type="region of interest" description="Disordered" evidence="5">
    <location>
        <begin position="1"/>
        <end position="21"/>
    </location>
</feature>
<dbReference type="InterPro" id="IPR017884">
    <property type="entry name" value="SANT_dom"/>
</dbReference>
<reference evidence="10" key="2">
    <citation type="submission" date="2014-08" db="EMBL/GenBank/DDBJ databases">
        <title>Exploiting Issatchenkia orientalis SD108 for Succinic Acid Production.</title>
        <authorList>
            <person name="Xiao H."/>
            <person name="Shao Z."/>
            <person name="Jiang Y."/>
            <person name="Dole S."/>
            <person name="Zhao H."/>
        </authorList>
    </citation>
    <scope>NUCLEOTIDE SEQUENCE [LARGE SCALE GENOMIC DNA]</scope>
    <source>
        <strain evidence="10">SD108</strain>
    </source>
</reference>
<dbReference type="PANTHER" id="PTHR46621:SF1">
    <property type="entry name" value="SNRNA-ACTIVATING PROTEIN COMPLEX SUBUNIT 4"/>
    <property type="match status" value="1"/>
</dbReference>
<dbReference type="CDD" id="cd00167">
    <property type="entry name" value="SANT"/>
    <property type="match status" value="3"/>
</dbReference>
<evidence type="ECO:0000313" key="12">
    <source>
        <dbReference type="Proteomes" id="UP000029867"/>
    </source>
</evidence>
<dbReference type="GeneID" id="40381525"/>
<sequence>MADTHKKNSATDSPTLGEAAPSPLIVEKPAVGSIDHLAISKSLGYQIFRKNRRNAWSAEEDECLKSLIIKQYIKTSKLEKYNNEPIDIKSIDWVDISNNMITKRRGKECKKRWVSSLDPFLRKGKWTAEEDQALIKAFKIHGPAWQKVANDIEGRNEDQCSKRYTEVLNSDTRERLKPWTLEEDLILIKQVKEYGTKWRQISQALPTRPSLTCRNRWRKIMTDIAKDSASDTIKKAVGVLDENGKPIVQFKESELAKVSKKDKKDTKAGKEKKRSISDKDLSPAESMASDNTDLSDKPANKRQKAGGIDNTPTPPSITPTFTKTTTMYPRVATPSRTQTDWSFSLLDPRTKEEMKSYSGNIKTQELAHYLIDLARFNGVTLTVHQHIHHHYSSTPAGVNTDPQANLSRYGHFNYLPPLTEVPKLTSSSSPDNTVDSNNSNKNYNENSLFRLLNSEERAKANNNSSVHEKPPTFNGESRSNSQNMSEENSKPHRQQFYPSNVTLAGANLNTNQVNSNFPHSAHQINPSTSNNDSNNNSGSSRNNNKNNDSRSNSGKKTYVTEDIDEELDFWETMRSMNNPRNTKPVSQHHPLHYYQPSNYKEQSPYQPSDSFGIQRFPNMATPFTTNANENQKQTTSVAPSNQNFGLYVGAEEDEEEDEDEEGEQYGMYYSVFANRTHVNEGEYSRHGEVNSSNGGATGLVNSGYLMPFNPS</sequence>
<dbReference type="InterPro" id="IPR017930">
    <property type="entry name" value="Myb_dom"/>
</dbReference>
<dbReference type="EMBL" id="NHMM01000002">
    <property type="protein sequence ID" value="OUT23304.1"/>
    <property type="molecule type" value="Genomic_DNA"/>
</dbReference>
<dbReference type="KEGG" id="pkz:C5L36_0A04140"/>
<dbReference type="InterPro" id="IPR009057">
    <property type="entry name" value="Homeodomain-like_sf"/>
</dbReference>
<proteinExistence type="predicted"/>
<feature type="compositionally biased region" description="Basic and acidic residues" evidence="5">
    <location>
        <begin position="255"/>
        <end position="282"/>
    </location>
</feature>
<dbReference type="VEuPathDB" id="FungiDB:C5L36_0A04140"/>
<feature type="domain" description="HTH myb-type" evidence="8">
    <location>
        <begin position="178"/>
        <end position="225"/>
    </location>
</feature>
<dbReference type="RefSeq" id="XP_029319292.1">
    <property type="nucleotide sequence ID" value="XM_029463432.1"/>
</dbReference>
<feature type="domain" description="SANT" evidence="7">
    <location>
        <begin position="121"/>
        <end position="175"/>
    </location>
</feature>
<reference evidence="9 14" key="4">
    <citation type="submission" date="2018-06" db="EMBL/GenBank/DDBJ databases">
        <title>Population genomics shows no distinction between pathogenic Candida krusei and environmental Pichia kudriavzevii: One species, four names.</title>
        <authorList>
            <person name="Douglass A.P."/>
            <person name="Offei B."/>
            <person name="Braun-Galleani S."/>
            <person name="Coughlan A.Y."/>
            <person name="Martos A."/>
            <person name="Ortiz-Merino R.A."/>
            <person name="Byrne K.P."/>
            <person name="Wolfe K.H."/>
        </authorList>
    </citation>
    <scope>NUCLEOTIDE SEQUENCE [LARGE SCALE GENOMIC DNA]</scope>
    <source>
        <strain evidence="9 14">CBS573</strain>
    </source>
</reference>
<feature type="compositionally biased region" description="Low complexity" evidence="5">
    <location>
        <begin position="529"/>
        <end position="555"/>
    </location>
</feature>
<dbReference type="OrthoDB" id="2143914at2759"/>
<feature type="domain" description="Myb-like" evidence="6">
    <location>
        <begin position="171"/>
        <end position="221"/>
    </location>
</feature>
<dbReference type="STRING" id="4909.A0A099NW07"/>
<evidence type="ECO:0000256" key="1">
    <source>
        <dbReference type="ARBA" id="ARBA00023015"/>
    </source>
</evidence>
<dbReference type="GO" id="GO:0001006">
    <property type="term" value="F:RNA polymerase III type 3 promoter sequence-specific DNA binding"/>
    <property type="evidence" value="ECO:0007669"/>
    <property type="project" value="TreeGrafter"/>
</dbReference>
<dbReference type="Gene3D" id="1.10.10.60">
    <property type="entry name" value="Homeodomain-like"/>
    <property type="match status" value="3"/>
</dbReference>
<dbReference type="PANTHER" id="PTHR46621">
    <property type="entry name" value="SNRNA-ACTIVATING PROTEIN COMPLEX SUBUNIT 4"/>
    <property type="match status" value="1"/>
</dbReference>
<feature type="region of interest" description="Disordered" evidence="5">
    <location>
        <begin position="255"/>
        <end position="334"/>
    </location>
</feature>
<evidence type="ECO:0000256" key="4">
    <source>
        <dbReference type="ARBA" id="ARBA00023242"/>
    </source>
</evidence>